<proteinExistence type="predicted"/>
<sequence length="353" mass="38101">MKFLKSLSLLLLTSLFLISCGNSDDDFASQQAIDPCLDLGALDLKITIQDEFVSLPAKVSVFFKVNDKDGNPVAGLTPSDFKIYEKGRNDNCFNTISSSESNARISPNEQIFKQHTILVLDLSGSVLNQSLFELKAATSSFIRNVMPDTPVASNQMAIYWFDGEDKLHQLQELTGDQSVLLAAVNSIDENISQDSSTDLYGAVLKSTAVAEDLLNETAQQEIISAASVVIFTDGTDQAGRYNRDAALKSVNEASDNISFFSIGLGSEIDEAVLANIGKTSSVFAENKEELEATFNEISDAVGGQARSFYLFEYCSPKRDGSGVNQLVIQAFDGSRTGAVQTSFSAEGFTSGCE</sequence>
<dbReference type="PROSITE" id="PS50234">
    <property type="entry name" value="VWFA"/>
    <property type="match status" value="1"/>
</dbReference>
<dbReference type="Proteomes" id="UP000305939">
    <property type="component" value="Unassembled WGS sequence"/>
</dbReference>
<dbReference type="InterPro" id="IPR002035">
    <property type="entry name" value="VWF_A"/>
</dbReference>
<dbReference type="EMBL" id="SSMC01000002">
    <property type="protein sequence ID" value="THD67908.1"/>
    <property type="molecule type" value="Genomic_DNA"/>
</dbReference>
<dbReference type="SMART" id="SM00327">
    <property type="entry name" value="VWA"/>
    <property type="match status" value="1"/>
</dbReference>
<protein>
    <submittedName>
        <fullName evidence="3">VWA domain-containing protein</fullName>
    </submittedName>
</protein>
<evidence type="ECO:0000313" key="3">
    <source>
        <dbReference type="EMBL" id="THD67908.1"/>
    </source>
</evidence>
<dbReference type="Pfam" id="PF00092">
    <property type="entry name" value="VWA"/>
    <property type="match status" value="1"/>
</dbReference>
<dbReference type="CDD" id="cd00198">
    <property type="entry name" value="vWFA"/>
    <property type="match status" value="1"/>
</dbReference>
<keyword evidence="1" id="KW-0732">Signal</keyword>
<dbReference type="PROSITE" id="PS51257">
    <property type="entry name" value="PROKAR_LIPOPROTEIN"/>
    <property type="match status" value="1"/>
</dbReference>
<gene>
    <name evidence="3" type="ORF">E7Z59_09670</name>
</gene>
<keyword evidence="4" id="KW-1185">Reference proteome</keyword>
<evidence type="ECO:0000256" key="1">
    <source>
        <dbReference type="SAM" id="SignalP"/>
    </source>
</evidence>
<evidence type="ECO:0000313" key="4">
    <source>
        <dbReference type="Proteomes" id="UP000305939"/>
    </source>
</evidence>
<organism evidence="3 4">
    <name type="scientific">Robertkochia marina</name>
    <dbReference type="NCBI Taxonomy" id="1227945"/>
    <lineage>
        <taxon>Bacteria</taxon>
        <taxon>Pseudomonadati</taxon>
        <taxon>Bacteroidota</taxon>
        <taxon>Flavobacteriia</taxon>
        <taxon>Flavobacteriales</taxon>
        <taxon>Flavobacteriaceae</taxon>
        <taxon>Robertkochia</taxon>
    </lineage>
</organism>
<accession>A0A4S3M147</accession>
<evidence type="ECO:0000259" key="2">
    <source>
        <dbReference type="PROSITE" id="PS50234"/>
    </source>
</evidence>
<reference evidence="3 4" key="1">
    <citation type="submission" date="2019-04" db="EMBL/GenBank/DDBJ databases">
        <title>Draft genome sequence of Robertkochia marina CC-AMO-30D.</title>
        <authorList>
            <person name="Hameed A."/>
            <person name="Lin S.-Y."/>
            <person name="Shahina M."/>
            <person name="Lai W.-A."/>
            <person name="Young C.-C."/>
        </authorList>
    </citation>
    <scope>NUCLEOTIDE SEQUENCE [LARGE SCALE GENOMIC DNA]</scope>
    <source>
        <strain evidence="3 4">CC-AMO-30D</strain>
    </source>
</reference>
<dbReference type="OrthoDB" id="926325at2"/>
<feature type="signal peptide" evidence="1">
    <location>
        <begin position="1"/>
        <end position="24"/>
    </location>
</feature>
<comment type="caution">
    <text evidence="3">The sequence shown here is derived from an EMBL/GenBank/DDBJ whole genome shotgun (WGS) entry which is preliminary data.</text>
</comment>
<feature type="chain" id="PRO_5020734755" evidence="1">
    <location>
        <begin position="25"/>
        <end position="353"/>
    </location>
</feature>
<dbReference type="AlphaFoldDB" id="A0A4S3M147"/>
<dbReference type="RefSeq" id="WP_136336113.1">
    <property type="nucleotide sequence ID" value="NZ_QXMP01000019.1"/>
</dbReference>
<dbReference type="InterPro" id="IPR036465">
    <property type="entry name" value="vWFA_dom_sf"/>
</dbReference>
<name>A0A4S3M147_9FLAO</name>
<feature type="domain" description="VWFA" evidence="2">
    <location>
        <begin position="115"/>
        <end position="301"/>
    </location>
</feature>
<dbReference type="SUPFAM" id="SSF53300">
    <property type="entry name" value="vWA-like"/>
    <property type="match status" value="1"/>
</dbReference>
<dbReference type="Gene3D" id="3.40.50.410">
    <property type="entry name" value="von Willebrand factor, type A domain"/>
    <property type="match status" value="1"/>
</dbReference>